<dbReference type="Proteomes" id="UP000198654">
    <property type="component" value="Unassembled WGS sequence"/>
</dbReference>
<accession>A0A1G9KCY3</accession>
<evidence type="ECO:0000256" key="1">
    <source>
        <dbReference type="SAM" id="Phobius"/>
    </source>
</evidence>
<feature type="transmembrane region" description="Helical" evidence="1">
    <location>
        <begin position="130"/>
        <end position="152"/>
    </location>
</feature>
<dbReference type="AlphaFoldDB" id="A0A1G9KCY3"/>
<gene>
    <name evidence="2" type="ORF">SAMN05661010_01729</name>
</gene>
<keyword evidence="1" id="KW-0472">Membrane</keyword>
<feature type="transmembrane region" description="Helical" evidence="1">
    <location>
        <begin position="97"/>
        <end position="118"/>
    </location>
</feature>
<keyword evidence="3" id="KW-1185">Reference proteome</keyword>
<protein>
    <recommendedName>
        <fullName evidence="4">DUF2214 domain-containing protein</fullName>
    </recommendedName>
</protein>
<sequence>MDALLALLTESPPAQWLRFSRWGYAVVNTLHVLGIALLVGAIVPLDLRLLGLWRRVTLEPLAQLLQSVALIGLLLAISAGALLFITRADEYAAQPLFAIKLTLIGLAILNALALNVAPGLARASTARLRVAAGFSLLLWPAALVAGRFLAFVSG</sequence>
<proteinExistence type="predicted"/>
<evidence type="ECO:0000313" key="2">
    <source>
        <dbReference type="EMBL" id="SDL47442.1"/>
    </source>
</evidence>
<dbReference type="EMBL" id="FNGI01000004">
    <property type="protein sequence ID" value="SDL47442.1"/>
    <property type="molecule type" value="Genomic_DNA"/>
</dbReference>
<keyword evidence="1" id="KW-0812">Transmembrane</keyword>
<organism evidence="2 3">
    <name type="scientific">Modicisalibacter muralis</name>
    <dbReference type="NCBI Taxonomy" id="119000"/>
    <lineage>
        <taxon>Bacteria</taxon>
        <taxon>Pseudomonadati</taxon>
        <taxon>Pseudomonadota</taxon>
        <taxon>Gammaproteobacteria</taxon>
        <taxon>Oceanospirillales</taxon>
        <taxon>Halomonadaceae</taxon>
        <taxon>Modicisalibacter</taxon>
    </lineage>
</organism>
<feature type="transmembrane region" description="Helical" evidence="1">
    <location>
        <begin position="64"/>
        <end position="85"/>
    </location>
</feature>
<dbReference type="RefSeq" id="WP_089728034.1">
    <property type="nucleotide sequence ID" value="NZ_FNGI01000004.1"/>
</dbReference>
<evidence type="ECO:0000313" key="3">
    <source>
        <dbReference type="Proteomes" id="UP000198654"/>
    </source>
</evidence>
<dbReference type="OrthoDB" id="7063120at2"/>
<name>A0A1G9KCY3_9GAMM</name>
<keyword evidence="1" id="KW-1133">Transmembrane helix</keyword>
<reference evidence="2 3" key="1">
    <citation type="submission" date="2016-10" db="EMBL/GenBank/DDBJ databases">
        <authorList>
            <person name="de Groot N.N."/>
        </authorList>
    </citation>
    <scope>NUCLEOTIDE SEQUENCE [LARGE SCALE GENOMIC DNA]</scope>
    <source>
        <strain evidence="2 3">DSM 14789</strain>
    </source>
</reference>
<dbReference type="STRING" id="119000.SAMN05661010_01729"/>
<evidence type="ECO:0008006" key="4">
    <source>
        <dbReference type="Google" id="ProtNLM"/>
    </source>
</evidence>
<feature type="transmembrane region" description="Helical" evidence="1">
    <location>
        <begin position="22"/>
        <end position="43"/>
    </location>
</feature>